<evidence type="ECO:0000313" key="1">
    <source>
        <dbReference type="EMBL" id="SFF81448.1"/>
    </source>
</evidence>
<reference evidence="2" key="1">
    <citation type="submission" date="2016-10" db="EMBL/GenBank/DDBJ databases">
        <authorList>
            <person name="Varghese N."/>
            <person name="Submissions S."/>
        </authorList>
    </citation>
    <scope>NUCLEOTIDE SEQUENCE [LARGE SCALE GENOMIC DNA]</scope>
    <source>
        <strain evidence="2">CGMCC 1.10971</strain>
    </source>
</reference>
<evidence type="ECO:0000313" key="2">
    <source>
        <dbReference type="Proteomes" id="UP000198623"/>
    </source>
</evidence>
<gene>
    <name evidence="1" type="ORF">SAMN05216175_101187</name>
</gene>
<protein>
    <submittedName>
        <fullName evidence="1">NAD(P)-dependent dehydrogenase, short-chain alcohol dehydrogenase family</fullName>
    </submittedName>
</protein>
<dbReference type="Pfam" id="PF00106">
    <property type="entry name" value="adh_short"/>
    <property type="match status" value="1"/>
</dbReference>
<dbReference type="GO" id="GO:0016491">
    <property type="term" value="F:oxidoreductase activity"/>
    <property type="evidence" value="ECO:0007669"/>
    <property type="project" value="TreeGrafter"/>
</dbReference>
<dbReference type="PANTHER" id="PTHR43544:SF12">
    <property type="entry name" value="NAD(P)-BINDING ROSSMANN-FOLD SUPERFAMILY PROTEIN"/>
    <property type="match status" value="1"/>
</dbReference>
<dbReference type="RefSeq" id="WP_090723209.1">
    <property type="nucleotide sequence ID" value="NZ_FOOU01000001.1"/>
</dbReference>
<dbReference type="PANTHER" id="PTHR43544">
    <property type="entry name" value="SHORT-CHAIN DEHYDROGENASE/REDUCTASE"/>
    <property type="match status" value="1"/>
</dbReference>
<dbReference type="InterPro" id="IPR036291">
    <property type="entry name" value="NAD(P)-bd_dom_sf"/>
</dbReference>
<dbReference type="GO" id="GO:0005737">
    <property type="term" value="C:cytoplasm"/>
    <property type="evidence" value="ECO:0007669"/>
    <property type="project" value="TreeGrafter"/>
</dbReference>
<dbReference type="PRINTS" id="PR00081">
    <property type="entry name" value="GDHRDH"/>
</dbReference>
<dbReference type="EMBL" id="FOOU01000001">
    <property type="protein sequence ID" value="SFF81448.1"/>
    <property type="molecule type" value="Genomic_DNA"/>
</dbReference>
<dbReference type="Gene3D" id="3.40.50.720">
    <property type="entry name" value="NAD(P)-binding Rossmann-like Domain"/>
    <property type="match status" value="1"/>
</dbReference>
<organism evidence="1 2">
    <name type="scientific">Neptunomonas qingdaonensis</name>
    <dbReference type="NCBI Taxonomy" id="1045558"/>
    <lineage>
        <taxon>Bacteria</taxon>
        <taxon>Pseudomonadati</taxon>
        <taxon>Pseudomonadota</taxon>
        <taxon>Gammaproteobacteria</taxon>
        <taxon>Oceanospirillales</taxon>
        <taxon>Oceanospirillaceae</taxon>
        <taxon>Neptunomonas</taxon>
    </lineage>
</organism>
<dbReference type="STRING" id="1045558.SAMN05216175_101187"/>
<name>A0A1I2LS68_9GAMM</name>
<dbReference type="SUPFAM" id="SSF51735">
    <property type="entry name" value="NAD(P)-binding Rossmann-fold domains"/>
    <property type="match status" value="1"/>
</dbReference>
<dbReference type="Proteomes" id="UP000198623">
    <property type="component" value="Unassembled WGS sequence"/>
</dbReference>
<dbReference type="CDD" id="cd05325">
    <property type="entry name" value="carb_red_sniffer_like_SDR_c"/>
    <property type="match status" value="1"/>
</dbReference>
<proteinExistence type="predicted"/>
<sequence length="248" mass="26948">MGLLNNQDASLKVAVIGASGGIGQALIQQLTNMPGIGYIYAYSRTYPQALSAIENLSYSPLDYRNEQSIADAAAALGKTRLDLVIVATGVLHGENFTPEKSIRSLQPESFEEVFQLNTLGPMLVAKHFLPYMNKNNKTAFTAISARVGSISDNRLGGWYSYRASKAALNMMLKGLAIECRVRYPDLIVAGLHPGTVNTSLSEPFQKNVPADKLFTAEQSASYLLQVIDNLDKQDSGKVFAWDGKEIPA</sequence>
<keyword evidence="2" id="KW-1185">Reference proteome</keyword>
<dbReference type="InterPro" id="IPR051468">
    <property type="entry name" value="Fungal_SecMetab_SDRs"/>
</dbReference>
<dbReference type="AlphaFoldDB" id="A0A1I2LS68"/>
<accession>A0A1I2LS68</accession>
<dbReference type="InterPro" id="IPR002347">
    <property type="entry name" value="SDR_fam"/>
</dbReference>
<dbReference type="OrthoDB" id="9785826at2"/>